<organism evidence="2 3">
    <name type="scientific">Haloarcula argentinensis</name>
    <dbReference type="NCBI Taxonomy" id="43776"/>
    <lineage>
        <taxon>Archaea</taxon>
        <taxon>Methanobacteriati</taxon>
        <taxon>Methanobacteriota</taxon>
        <taxon>Stenosarchaea group</taxon>
        <taxon>Halobacteria</taxon>
        <taxon>Halobacteriales</taxon>
        <taxon>Haloarculaceae</taxon>
        <taxon>Haloarcula</taxon>
    </lineage>
</organism>
<dbReference type="RefSeq" id="WP_170097758.1">
    <property type="nucleotide sequence ID" value="NZ_WOWA01000007.1"/>
</dbReference>
<proteinExistence type="predicted"/>
<dbReference type="EMBL" id="WOWA01000007">
    <property type="protein sequence ID" value="NLV14330.1"/>
    <property type="molecule type" value="Genomic_DNA"/>
</dbReference>
<accession>A0A847UQ49</accession>
<comment type="caution">
    <text evidence="2">The sequence shown here is derived from an EMBL/GenBank/DDBJ whole genome shotgun (WGS) entry which is preliminary data.</text>
</comment>
<dbReference type="AlphaFoldDB" id="A0A847UQ49"/>
<feature type="region of interest" description="Disordered" evidence="1">
    <location>
        <begin position="1"/>
        <end position="23"/>
    </location>
</feature>
<protein>
    <submittedName>
        <fullName evidence="2">Uncharacterized protein</fullName>
    </submittedName>
</protein>
<evidence type="ECO:0000313" key="3">
    <source>
        <dbReference type="Proteomes" id="UP000641625"/>
    </source>
</evidence>
<evidence type="ECO:0000313" key="2">
    <source>
        <dbReference type="EMBL" id="NLV14330.1"/>
    </source>
</evidence>
<reference evidence="2" key="1">
    <citation type="submission" date="2019-12" db="EMBL/GenBank/DDBJ databases">
        <title>Whole genome sequencing of Haloarcula argentinensis strain pws5.</title>
        <authorList>
            <person name="Verma D.K."/>
            <person name="Gopal K."/>
            <person name="Prasad E.S."/>
        </authorList>
    </citation>
    <scope>NUCLEOTIDE SEQUENCE</scope>
    <source>
        <strain evidence="2">Pws5</strain>
    </source>
</reference>
<name>A0A847UQ49_HALAR</name>
<evidence type="ECO:0000256" key="1">
    <source>
        <dbReference type="SAM" id="MobiDB-lite"/>
    </source>
</evidence>
<sequence>MQNRGLLTEDDRELFSGEKDLDGEALEKAKRERRYNIRQRIEHIAQDLEILDGAGEENLLAKFHNETDAPSDVEARLERLEEEVLGDEE</sequence>
<gene>
    <name evidence="2" type="ORF">GOC77_13765</name>
</gene>
<dbReference type="Proteomes" id="UP000641625">
    <property type="component" value="Unassembled WGS sequence"/>
</dbReference>
<feature type="compositionally biased region" description="Basic and acidic residues" evidence="1">
    <location>
        <begin position="7"/>
        <end position="23"/>
    </location>
</feature>